<comment type="caution">
    <text evidence="6">The sequence shown here is derived from an EMBL/GenBank/DDBJ whole genome shotgun (WGS) entry which is preliminary data.</text>
</comment>
<keyword evidence="1" id="KW-0813">Transport</keyword>
<keyword evidence="7" id="KW-1185">Reference proteome</keyword>
<reference evidence="6" key="2">
    <citation type="submission" date="2020-09" db="EMBL/GenBank/DDBJ databases">
        <authorList>
            <person name="Sun Q."/>
            <person name="Ohkuma M."/>
        </authorList>
    </citation>
    <scope>NUCLEOTIDE SEQUENCE</scope>
    <source>
        <strain evidence="6">JCM 4646</strain>
    </source>
</reference>
<evidence type="ECO:0000256" key="4">
    <source>
        <dbReference type="SAM" id="MobiDB-lite"/>
    </source>
</evidence>
<dbReference type="PANTHER" id="PTHR42788:SF13">
    <property type="entry name" value="ALIPHATIC SULFONATES IMPORT ATP-BINDING PROTEIN SSUB"/>
    <property type="match status" value="1"/>
</dbReference>
<evidence type="ECO:0000313" key="7">
    <source>
        <dbReference type="Proteomes" id="UP000617734"/>
    </source>
</evidence>
<feature type="compositionally biased region" description="Polar residues" evidence="4">
    <location>
        <begin position="1"/>
        <end position="11"/>
    </location>
</feature>
<keyword evidence="2" id="KW-0547">Nucleotide-binding</keyword>
<keyword evidence="3 6" id="KW-0067">ATP-binding</keyword>
<dbReference type="Gene3D" id="3.40.50.300">
    <property type="entry name" value="P-loop containing nucleotide triphosphate hydrolases"/>
    <property type="match status" value="1"/>
</dbReference>
<dbReference type="GeneID" id="95353827"/>
<dbReference type="SMART" id="SM00382">
    <property type="entry name" value="AAA"/>
    <property type="match status" value="1"/>
</dbReference>
<dbReference type="Proteomes" id="UP000617734">
    <property type="component" value="Unassembled WGS sequence"/>
</dbReference>
<dbReference type="GO" id="GO:0005524">
    <property type="term" value="F:ATP binding"/>
    <property type="evidence" value="ECO:0007669"/>
    <property type="project" value="UniProtKB-KW"/>
</dbReference>
<organism evidence="6 7">
    <name type="scientific">Kitasatospora indigofera</name>
    <dbReference type="NCBI Taxonomy" id="67307"/>
    <lineage>
        <taxon>Bacteria</taxon>
        <taxon>Bacillati</taxon>
        <taxon>Actinomycetota</taxon>
        <taxon>Actinomycetes</taxon>
        <taxon>Kitasatosporales</taxon>
        <taxon>Streptomycetaceae</taxon>
        <taxon>Kitasatospora</taxon>
    </lineage>
</organism>
<dbReference type="InterPro" id="IPR003593">
    <property type="entry name" value="AAA+_ATPase"/>
</dbReference>
<evidence type="ECO:0000256" key="2">
    <source>
        <dbReference type="ARBA" id="ARBA00022741"/>
    </source>
</evidence>
<evidence type="ECO:0000256" key="3">
    <source>
        <dbReference type="ARBA" id="ARBA00022840"/>
    </source>
</evidence>
<evidence type="ECO:0000259" key="5">
    <source>
        <dbReference type="PROSITE" id="PS50893"/>
    </source>
</evidence>
<dbReference type="AlphaFoldDB" id="A0A919FTX1"/>
<dbReference type="PANTHER" id="PTHR42788">
    <property type="entry name" value="TAURINE IMPORT ATP-BINDING PROTEIN-RELATED"/>
    <property type="match status" value="1"/>
</dbReference>
<dbReference type="InterPro" id="IPR050166">
    <property type="entry name" value="ABC_transporter_ATP-bind"/>
</dbReference>
<feature type="compositionally biased region" description="Low complexity" evidence="4">
    <location>
        <begin position="12"/>
        <end position="21"/>
    </location>
</feature>
<proteinExistence type="predicted"/>
<sequence length="281" mass="30567">MSTAQSNPTDPTSTTSSTSSTSKLSFRAVGRTYPVGDGLFTALGNVSLDIADGEFVTVVGPSGCGKSTLLGMAAGLVEPTSGRVLLDGVPVTGPGPDRGVIFQQYALFPWLTVRRNVEFGLRLAAVPAAERRRRAQYAIDLVGLTDFADALPKTLSGGMRQRCAIARAYAVDPQVLLMDEPFGALDALTRVQLQNQLLDTWSRERRTVLFITHDVDEAVYLARRVVVMAARPGRIDRIVDVDLPYPRTEEIRLSADFGRIRNEVWHAVYHQPPATPATRAT</sequence>
<dbReference type="EMBL" id="BNBO01000016">
    <property type="protein sequence ID" value="GHH71909.1"/>
    <property type="molecule type" value="Genomic_DNA"/>
</dbReference>
<dbReference type="SUPFAM" id="SSF52540">
    <property type="entry name" value="P-loop containing nucleoside triphosphate hydrolases"/>
    <property type="match status" value="1"/>
</dbReference>
<dbReference type="RefSeq" id="WP_190211674.1">
    <property type="nucleotide sequence ID" value="NZ_BNBO01000016.1"/>
</dbReference>
<gene>
    <name evidence="6" type="ORF">GCM10018781_34020</name>
</gene>
<dbReference type="CDD" id="cd03293">
    <property type="entry name" value="ABC_NrtD_SsuB_transporters"/>
    <property type="match status" value="1"/>
</dbReference>
<dbReference type="InterPro" id="IPR027417">
    <property type="entry name" value="P-loop_NTPase"/>
</dbReference>
<name>A0A919FTX1_9ACTN</name>
<evidence type="ECO:0000256" key="1">
    <source>
        <dbReference type="ARBA" id="ARBA00022448"/>
    </source>
</evidence>
<evidence type="ECO:0000313" key="6">
    <source>
        <dbReference type="EMBL" id="GHH71909.1"/>
    </source>
</evidence>
<dbReference type="Pfam" id="PF00005">
    <property type="entry name" value="ABC_tran"/>
    <property type="match status" value="1"/>
</dbReference>
<feature type="domain" description="ABC transporter" evidence="5">
    <location>
        <begin position="24"/>
        <end position="255"/>
    </location>
</feature>
<reference evidence="6" key="1">
    <citation type="journal article" date="2014" name="Int. J. Syst. Evol. Microbiol.">
        <title>Complete genome sequence of Corynebacterium casei LMG S-19264T (=DSM 44701T), isolated from a smear-ripened cheese.</title>
        <authorList>
            <consortium name="US DOE Joint Genome Institute (JGI-PGF)"/>
            <person name="Walter F."/>
            <person name="Albersmeier A."/>
            <person name="Kalinowski J."/>
            <person name="Ruckert C."/>
        </authorList>
    </citation>
    <scope>NUCLEOTIDE SEQUENCE</scope>
    <source>
        <strain evidence="6">JCM 4646</strain>
    </source>
</reference>
<dbReference type="PROSITE" id="PS50893">
    <property type="entry name" value="ABC_TRANSPORTER_2"/>
    <property type="match status" value="1"/>
</dbReference>
<dbReference type="InterPro" id="IPR003439">
    <property type="entry name" value="ABC_transporter-like_ATP-bd"/>
</dbReference>
<protein>
    <submittedName>
        <fullName evidence="6">ATP-binding protein</fullName>
    </submittedName>
</protein>
<dbReference type="GO" id="GO:0016887">
    <property type="term" value="F:ATP hydrolysis activity"/>
    <property type="evidence" value="ECO:0007669"/>
    <property type="project" value="InterPro"/>
</dbReference>
<feature type="region of interest" description="Disordered" evidence="4">
    <location>
        <begin position="1"/>
        <end position="21"/>
    </location>
</feature>
<accession>A0A919FTX1</accession>